<dbReference type="Pfam" id="PF07957">
    <property type="entry name" value="DUF3294"/>
    <property type="match status" value="1"/>
</dbReference>
<dbReference type="RefSeq" id="XP_018986233.1">
    <property type="nucleotide sequence ID" value="XM_019132328.1"/>
</dbReference>
<dbReference type="Proteomes" id="UP000094336">
    <property type="component" value="Unassembled WGS sequence"/>
</dbReference>
<keyword evidence="2" id="KW-1185">Reference proteome</keyword>
<dbReference type="InterPro" id="IPR012917">
    <property type="entry name" value="DUF3294"/>
</dbReference>
<dbReference type="OrthoDB" id="4076200at2759"/>
<gene>
    <name evidence="1" type="ORF">BABINDRAFT_59306</name>
</gene>
<reference evidence="2" key="1">
    <citation type="submission" date="2016-05" db="EMBL/GenBank/DDBJ databases">
        <title>Comparative genomics of biotechnologically important yeasts.</title>
        <authorList>
            <consortium name="DOE Joint Genome Institute"/>
            <person name="Riley R."/>
            <person name="Haridas S."/>
            <person name="Wolfe K.H."/>
            <person name="Lopes M.R."/>
            <person name="Hittinger C.T."/>
            <person name="Goker M."/>
            <person name="Salamov A."/>
            <person name="Wisecaver J."/>
            <person name="Long T.M."/>
            <person name="Aerts A.L."/>
            <person name="Barry K."/>
            <person name="Choi C."/>
            <person name="Clum A."/>
            <person name="Coughlan A.Y."/>
            <person name="Deshpande S."/>
            <person name="Douglass A.P."/>
            <person name="Hanson S.J."/>
            <person name="Klenk H.-P."/>
            <person name="Labutti K."/>
            <person name="Lapidus A."/>
            <person name="Lindquist E."/>
            <person name="Lipzen A."/>
            <person name="Meier-Kolthoff J.P."/>
            <person name="Ohm R.A."/>
            <person name="Otillar R.P."/>
            <person name="Pangilinan J."/>
            <person name="Peng Y."/>
            <person name="Rokas A."/>
            <person name="Rosa C.A."/>
            <person name="Scheuner C."/>
            <person name="Sibirny A.A."/>
            <person name="Slot J.C."/>
            <person name="Stielow J.B."/>
            <person name="Sun H."/>
            <person name="Kurtzman C.P."/>
            <person name="Blackwell M."/>
            <person name="Grigoriev I.V."/>
            <person name="Jeffries T.W."/>
        </authorList>
    </citation>
    <scope>NUCLEOTIDE SEQUENCE [LARGE SCALE GENOMIC DNA]</scope>
    <source>
        <strain evidence="2">NRRL Y-12698</strain>
    </source>
</reference>
<accession>A0A1E3QT73</accession>
<dbReference type="EMBL" id="KV454428">
    <property type="protein sequence ID" value="ODQ80905.1"/>
    <property type="molecule type" value="Genomic_DNA"/>
</dbReference>
<name>A0A1E3QT73_9ASCO</name>
<dbReference type="STRING" id="984486.A0A1E3QT73"/>
<evidence type="ECO:0000313" key="1">
    <source>
        <dbReference type="EMBL" id="ODQ80905.1"/>
    </source>
</evidence>
<dbReference type="AlphaFoldDB" id="A0A1E3QT73"/>
<dbReference type="GeneID" id="30150181"/>
<proteinExistence type="predicted"/>
<sequence length="213" mass="23629">MSEDLATKVAFLESLVKRQSELLSQTGQQVLALTVKQTKGQIEDLQPPAIPGVVVPNIDTSDFVVNDDIVQLVSELQGQLDNLETRSIRRGVNILKSDDDAVLAPMLNNDGVEPPKELWPATLGVFKTFDKNHILELSAFYDLLPPLKAEQDRMQAFMEGDLSGLSEQELANGLENLNVEPSAEDYNEEEVDTFFDDLARYIGVTARRTPAAW</sequence>
<organism evidence="1 2">
    <name type="scientific">Babjeviella inositovora NRRL Y-12698</name>
    <dbReference type="NCBI Taxonomy" id="984486"/>
    <lineage>
        <taxon>Eukaryota</taxon>
        <taxon>Fungi</taxon>
        <taxon>Dikarya</taxon>
        <taxon>Ascomycota</taxon>
        <taxon>Saccharomycotina</taxon>
        <taxon>Pichiomycetes</taxon>
        <taxon>Serinales incertae sedis</taxon>
        <taxon>Babjeviella</taxon>
    </lineage>
</organism>
<protein>
    <submittedName>
        <fullName evidence="1">Uncharacterized protein</fullName>
    </submittedName>
</protein>
<evidence type="ECO:0000313" key="2">
    <source>
        <dbReference type="Proteomes" id="UP000094336"/>
    </source>
</evidence>